<protein>
    <recommendedName>
        <fullName evidence="3 4">50S ribosomal protein L6</fullName>
    </recommendedName>
</protein>
<sequence length="177" mass="19470">MSRLGKKIIAIPEKTQVLISDGNVSVKGPLGELSRNFNQDIIVSLRPEGVELKPAKETKESMALWGTYVSHISNMIKGVNKQFVKKLVVEGIGFKVDLKGEKLVFALGFSHPVEVSVHQGISASVEKNVITISGVSKELVGEFTARLRDLKKPEPYKGKGVRYEEEVVKIKQGKKSV</sequence>
<reference evidence="8 9" key="1">
    <citation type="journal article" date="2016" name="Nat. Commun.">
        <title>Thousands of microbial genomes shed light on interconnected biogeochemical processes in an aquifer system.</title>
        <authorList>
            <person name="Anantharaman K."/>
            <person name="Brown C.T."/>
            <person name="Hug L.A."/>
            <person name="Sharon I."/>
            <person name="Castelle C.J."/>
            <person name="Probst A.J."/>
            <person name="Thomas B.C."/>
            <person name="Singh A."/>
            <person name="Wilkins M.J."/>
            <person name="Karaoz U."/>
            <person name="Brodie E.L."/>
            <person name="Williams K.H."/>
            <person name="Hubbard S.S."/>
            <person name="Banfield J.F."/>
        </authorList>
    </citation>
    <scope>NUCLEOTIDE SEQUENCE [LARGE SCALE GENOMIC DNA]</scope>
</reference>
<dbReference type="EMBL" id="MHWE01000006">
    <property type="protein sequence ID" value="OHB04429.1"/>
    <property type="molecule type" value="Genomic_DNA"/>
</dbReference>
<evidence type="ECO:0000256" key="5">
    <source>
        <dbReference type="RuleBase" id="RU003869"/>
    </source>
</evidence>
<dbReference type="GO" id="GO:0003735">
    <property type="term" value="F:structural constituent of ribosome"/>
    <property type="evidence" value="ECO:0007669"/>
    <property type="project" value="UniProtKB-UniRule"/>
</dbReference>
<evidence type="ECO:0000256" key="6">
    <source>
        <dbReference type="RuleBase" id="RU003870"/>
    </source>
</evidence>
<evidence type="ECO:0000313" key="9">
    <source>
        <dbReference type="Proteomes" id="UP000176800"/>
    </source>
</evidence>
<keyword evidence="2 5" id="KW-0687">Ribonucleoprotein</keyword>
<dbReference type="Proteomes" id="UP000176800">
    <property type="component" value="Unassembled WGS sequence"/>
</dbReference>
<evidence type="ECO:0000313" key="8">
    <source>
        <dbReference type="EMBL" id="OHB04429.1"/>
    </source>
</evidence>
<dbReference type="InterPro" id="IPR020040">
    <property type="entry name" value="Ribosomal_uL6_a/b-dom"/>
</dbReference>
<organism evidence="8 9">
    <name type="scientific">Candidatus Zambryskibacteria bacterium RIFCSPLOWO2_01_FULL_45_21</name>
    <dbReference type="NCBI Taxonomy" id="1802761"/>
    <lineage>
        <taxon>Bacteria</taxon>
        <taxon>Candidatus Zambryskiibacteriota</taxon>
    </lineage>
</organism>
<evidence type="ECO:0000259" key="7">
    <source>
        <dbReference type="Pfam" id="PF00347"/>
    </source>
</evidence>
<comment type="similarity">
    <text evidence="5">Belongs to the universal ribosomal protein uL6 family.</text>
</comment>
<gene>
    <name evidence="8" type="ORF">A3B14_03250</name>
</gene>
<dbReference type="Gene3D" id="3.90.930.12">
    <property type="entry name" value="Ribosomal protein L6, alpha-beta domain"/>
    <property type="match status" value="2"/>
</dbReference>
<dbReference type="InterPro" id="IPR019906">
    <property type="entry name" value="Ribosomal_uL6_bac-type"/>
</dbReference>
<name>A0A1G2U4L5_9BACT</name>
<dbReference type="GO" id="GO:0022625">
    <property type="term" value="C:cytosolic large ribosomal subunit"/>
    <property type="evidence" value="ECO:0007669"/>
    <property type="project" value="UniProtKB-UniRule"/>
</dbReference>
<comment type="function">
    <text evidence="6">This protein binds to the 23S rRNA, and is important in its secondary structure. It is located near the subunit interface in the base of the L7/L12 stalk, and near the tRNA binding site of the peptidyltransferase center.</text>
</comment>
<feature type="domain" description="Large ribosomal subunit protein uL6 alpha-beta" evidence="7">
    <location>
        <begin position="91"/>
        <end position="163"/>
    </location>
</feature>
<evidence type="ECO:0000256" key="3">
    <source>
        <dbReference type="ARBA" id="ARBA00035454"/>
    </source>
</evidence>
<dbReference type="InterPro" id="IPR002358">
    <property type="entry name" value="Ribosomal_uL6_CS"/>
</dbReference>
<keyword evidence="6" id="KW-0694">RNA-binding</keyword>
<dbReference type="PRINTS" id="PR00059">
    <property type="entry name" value="RIBOSOMALL6"/>
</dbReference>
<evidence type="ECO:0000256" key="4">
    <source>
        <dbReference type="NCBIfam" id="TIGR03654"/>
    </source>
</evidence>
<dbReference type="GO" id="GO:0019843">
    <property type="term" value="F:rRNA binding"/>
    <property type="evidence" value="ECO:0007669"/>
    <property type="project" value="UniProtKB-UniRule"/>
</dbReference>
<evidence type="ECO:0000256" key="1">
    <source>
        <dbReference type="ARBA" id="ARBA00022980"/>
    </source>
</evidence>
<accession>A0A1G2U4L5</accession>
<dbReference type="PANTHER" id="PTHR11655:SF14">
    <property type="entry name" value="LARGE RIBOSOMAL SUBUNIT PROTEIN UL6M"/>
    <property type="match status" value="1"/>
</dbReference>
<dbReference type="PROSITE" id="PS00525">
    <property type="entry name" value="RIBOSOMAL_L6_1"/>
    <property type="match status" value="1"/>
</dbReference>
<evidence type="ECO:0000256" key="2">
    <source>
        <dbReference type="ARBA" id="ARBA00023274"/>
    </source>
</evidence>
<dbReference type="AlphaFoldDB" id="A0A1G2U4L5"/>
<dbReference type="InterPro" id="IPR036789">
    <property type="entry name" value="Ribosomal_uL6-like_a/b-dom_sf"/>
</dbReference>
<dbReference type="PIRSF" id="PIRSF002162">
    <property type="entry name" value="Ribosomal_L6"/>
    <property type="match status" value="1"/>
</dbReference>
<keyword evidence="6" id="KW-0699">rRNA-binding</keyword>
<feature type="domain" description="Large ribosomal subunit protein uL6 alpha-beta" evidence="7">
    <location>
        <begin position="11"/>
        <end position="81"/>
    </location>
</feature>
<dbReference type="GO" id="GO:0002181">
    <property type="term" value="P:cytoplasmic translation"/>
    <property type="evidence" value="ECO:0007669"/>
    <property type="project" value="TreeGrafter"/>
</dbReference>
<comment type="caution">
    <text evidence="8">The sequence shown here is derived from an EMBL/GenBank/DDBJ whole genome shotgun (WGS) entry which is preliminary data.</text>
</comment>
<proteinExistence type="inferred from homology"/>
<keyword evidence="1 5" id="KW-0689">Ribosomal protein</keyword>
<dbReference type="NCBIfam" id="TIGR03654">
    <property type="entry name" value="L6_bact"/>
    <property type="match status" value="1"/>
</dbReference>
<dbReference type="InterPro" id="IPR000702">
    <property type="entry name" value="Ribosomal_uL6-like"/>
</dbReference>
<dbReference type="PANTHER" id="PTHR11655">
    <property type="entry name" value="60S/50S RIBOSOMAL PROTEIN L6/L9"/>
    <property type="match status" value="1"/>
</dbReference>
<dbReference type="Pfam" id="PF00347">
    <property type="entry name" value="Ribosomal_L6"/>
    <property type="match status" value="2"/>
</dbReference>
<dbReference type="SUPFAM" id="SSF56053">
    <property type="entry name" value="Ribosomal protein L6"/>
    <property type="match status" value="2"/>
</dbReference>